<sequence>MSLVEDNIQTESEIVNVEDILANFFLKKIDMKGSKSDSDNKYKKKSKHKKHKSKKHKHKSSRRSNSSERRNSNSLSIGCTSSSEEKDIKRLKKIKKLDVKDQNKFNSFLPVPLSTQNVLSSNENFVQNNTSGSAKIDIPYGPSLELLLTGTDITEKNFESEKHNDLLHNESDESSHQISSISTCSYVDPKVSTSKESEPTKSNEDTKTECKEENVLNEVKMSSNNLLNSSKQFEDLTELKGSNIETTVKQESSGKKVKECKENSRSRSRNRSKHCKRSRSRSCTSQSRSRKHSTSKSRKRSKSRSRSNYRSRKERSYSRDHSKSRRSSPSKTRRSRSRNRSKKSRRSRSHSLRRRRRSRSWSYSKDYVKSRREGRRSRSTSRRYRSRSRSKEHGSHRSQRESSYNDRSNRKRKSSSERESKLKQKSRSKSKEKYSSSKSCKIDQAKIREIAEKNVLNMIQQGTLPEGISLEHFKKKELVSIKAGGKSVQELTDFCAKLSKRENEVDDGAPDTNDVNNLEGENDFIHHPFKLKEQSVIKLNIKNAVQIPVKTHAEKFAETAKLSSQFPVSSGNQHKQKELEWVPVVPEESKSDLKLNEVKSVIPIESAASAVKLVTPKAVESVASTIAPLPISNDIPSIPLPSTHNQPLPPPPLPPLPPSIPPLPTPPVPPFQLLSPSIAVSDVKASSTLNTATQSVSYPTLPLPSSLPAPICNSGQISSTETGRSFFDNRAASASTSQIDFTSVFSKKFQAEQKLQEDPNNAEALKAIQEAEAALQEWVNSCRVPGMFYGSTHVKPLPREQLGGLKDYRVKKDTFIRAAPVTEGKGMSLLKKMGWNPGEGLGKNKEGSLVPLIIDIKMDKKGLVSEGESGKNNITNAVKELQGKHPVSALMELCSKRKWKPPLYTIIKDAGPPHKKQFLFKVEVNGVDYQPVMPSSNKKVAKADAAIVCLQALKVFPT</sequence>
<dbReference type="GO" id="GO:0003723">
    <property type="term" value="F:RNA binding"/>
    <property type="evidence" value="ECO:0007669"/>
    <property type="project" value="UniProtKB-UniRule"/>
</dbReference>
<name>A0AAV2A8L5_9ARAC</name>
<proteinExistence type="predicted"/>
<keyword evidence="6" id="KW-1185">Reference proteome</keyword>
<dbReference type="InterPro" id="IPR032922">
    <property type="entry name" value="SON"/>
</dbReference>
<evidence type="ECO:0000313" key="5">
    <source>
        <dbReference type="EMBL" id="CAL1279906.1"/>
    </source>
</evidence>
<gene>
    <name evidence="5" type="ORF">LARSCL_LOCUS10662</name>
</gene>
<feature type="compositionally biased region" description="Basic residues" evidence="2">
    <location>
        <begin position="372"/>
        <end position="388"/>
    </location>
</feature>
<evidence type="ECO:0000259" key="3">
    <source>
        <dbReference type="PROSITE" id="PS50137"/>
    </source>
</evidence>
<dbReference type="AlphaFoldDB" id="A0AAV2A8L5"/>
<dbReference type="Proteomes" id="UP001497382">
    <property type="component" value="Unassembled WGS sequence"/>
</dbReference>
<evidence type="ECO:0000256" key="1">
    <source>
        <dbReference type="PROSITE-ProRule" id="PRU00266"/>
    </source>
</evidence>
<organism evidence="5 6">
    <name type="scientific">Larinioides sclopetarius</name>
    <dbReference type="NCBI Taxonomy" id="280406"/>
    <lineage>
        <taxon>Eukaryota</taxon>
        <taxon>Metazoa</taxon>
        <taxon>Ecdysozoa</taxon>
        <taxon>Arthropoda</taxon>
        <taxon>Chelicerata</taxon>
        <taxon>Arachnida</taxon>
        <taxon>Araneae</taxon>
        <taxon>Araneomorphae</taxon>
        <taxon>Entelegynae</taxon>
        <taxon>Araneoidea</taxon>
        <taxon>Araneidae</taxon>
        <taxon>Larinioides</taxon>
    </lineage>
</organism>
<dbReference type="SMART" id="SM00443">
    <property type="entry name" value="G_patch"/>
    <property type="match status" value="1"/>
</dbReference>
<dbReference type="PANTHER" id="PTHR46528">
    <property type="entry name" value="PROTEIN SON"/>
    <property type="match status" value="1"/>
</dbReference>
<evidence type="ECO:0000259" key="4">
    <source>
        <dbReference type="PROSITE" id="PS50174"/>
    </source>
</evidence>
<dbReference type="InterPro" id="IPR000467">
    <property type="entry name" value="G_patch_dom"/>
</dbReference>
<feature type="compositionally biased region" description="Basic residues" evidence="2">
    <location>
        <begin position="288"/>
        <end position="313"/>
    </location>
</feature>
<dbReference type="SUPFAM" id="SSF54768">
    <property type="entry name" value="dsRNA-binding domain-like"/>
    <property type="match status" value="1"/>
</dbReference>
<dbReference type="CDD" id="cd19870">
    <property type="entry name" value="DSRM_SON-like"/>
    <property type="match status" value="1"/>
</dbReference>
<dbReference type="PANTHER" id="PTHR46528:SF1">
    <property type="entry name" value="PROTEIN SON"/>
    <property type="match status" value="1"/>
</dbReference>
<dbReference type="Pfam" id="PF01585">
    <property type="entry name" value="G-patch"/>
    <property type="match status" value="1"/>
</dbReference>
<feature type="compositionally biased region" description="Basic and acidic residues" evidence="2">
    <location>
        <begin position="389"/>
        <end position="422"/>
    </location>
</feature>
<evidence type="ECO:0000313" key="6">
    <source>
        <dbReference type="Proteomes" id="UP001497382"/>
    </source>
</evidence>
<feature type="region of interest" description="Disordered" evidence="2">
    <location>
        <begin position="237"/>
        <end position="440"/>
    </location>
</feature>
<comment type="caution">
    <text evidence="5">The sequence shown here is derived from an EMBL/GenBank/DDBJ whole genome shotgun (WGS) entry which is preliminary data.</text>
</comment>
<feature type="compositionally biased region" description="Basic residues" evidence="2">
    <location>
        <begin position="322"/>
        <end position="359"/>
    </location>
</feature>
<feature type="domain" description="G-patch" evidence="4">
    <location>
        <begin position="822"/>
        <end position="868"/>
    </location>
</feature>
<feature type="compositionally biased region" description="Basic residues" evidence="2">
    <location>
        <begin position="266"/>
        <end position="280"/>
    </location>
</feature>
<evidence type="ECO:0008006" key="7">
    <source>
        <dbReference type="Google" id="ProtNLM"/>
    </source>
</evidence>
<feature type="compositionally biased region" description="Pro residues" evidence="2">
    <location>
        <begin position="647"/>
        <end position="664"/>
    </location>
</feature>
<dbReference type="PROSITE" id="PS50174">
    <property type="entry name" value="G_PATCH"/>
    <property type="match status" value="1"/>
</dbReference>
<dbReference type="EMBL" id="CAXIEN010000126">
    <property type="protein sequence ID" value="CAL1279906.1"/>
    <property type="molecule type" value="Genomic_DNA"/>
</dbReference>
<reference evidence="5 6" key="1">
    <citation type="submission" date="2024-04" db="EMBL/GenBank/DDBJ databases">
        <authorList>
            <person name="Rising A."/>
            <person name="Reimegard J."/>
            <person name="Sonavane S."/>
            <person name="Akerstrom W."/>
            <person name="Nylinder S."/>
            <person name="Hedman E."/>
            <person name="Kallberg Y."/>
        </authorList>
    </citation>
    <scope>NUCLEOTIDE SEQUENCE [LARGE SCALE GENOMIC DNA]</scope>
</reference>
<dbReference type="Gene3D" id="3.30.160.20">
    <property type="match status" value="1"/>
</dbReference>
<feature type="domain" description="DRBM" evidence="3">
    <location>
        <begin position="885"/>
        <end position="955"/>
    </location>
</feature>
<feature type="compositionally biased region" description="Basic residues" evidence="2">
    <location>
        <begin position="42"/>
        <end position="62"/>
    </location>
</feature>
<protein>
    <recommendedName>
        <fullName evidence="7">Protein SON</fullName>
    </recommendedName>
</protein>
<dbReference type="PROSITE" id="PS50137">
    <property type="entry name" value="DS_RBD"/>
    <property type="match status" value="1"/>
</dbReference>
<feature type="region of interest" description="Disordered" evidence="2">
    <location>
        <begin position="637"/>
        <end position="664"/>
    </location>
</feature>
<feature type="compositionally biased region" description="Basic and acidic residues" evidence="2">
    <location>
        <begin position="429"/>
        <end position="440"/>
    </location>
</feature>
<feature type="compositionally biased region" description="Basic and acidic residues" evidence="2">
    <location>
        <begin position="32"/>
        <end position="41"/>
    </location>
</feature>
<dbReference type="InterPro" id="IPR014720">
    <property type="entry name" value="dsRBD_dom"/>
</dbReference>
<dbReference type="GO" id="GO:0051726">
    <property type="term" value="P:regulation of cell cycle"/>
    <property type="evidence" value="ECO:0007669"/>
    <property type="project" value="InterPro"/>
</dbReference>
<feature type="region of interest" description="Disordered" evidence="2">
    <location>
        <begin position="32"/>
        <end position="81"/>
    </location>
</feature>
<keyword evidence="1" id="KW-0694">RNA-binding</keyword>
<dbReference type="GO" id="GO:0048024">
    <property type="term" value="P:regulation of mRNA splicing, via spliceosome"/>
    <property type="evidence" value="ECO:0007669"/>
    <property type="project" value="TreeGrafter"/>
</dbReference>
<accession>A0AAV2A8L5</accession>
<feature type="compositionally biased region" description="Basic and acidic residues" evidence="2">
    <location>
        <begin position="252"/>
        <end position="265"/>
    </location>
</feature>
<dbReference type="SMART" id="SM00358">
    <property type="entry name" value="DSRM"/>
    <property type="match status" value="1"/>
</dbReference>
<feature type="compositionally biased region" description="Basic and acidic residues" evidence="2">
    <location>
        <begin position="193"/>
        <end position="212"/>
    </location>
</feature>
<feature type="region of interest" description="Disordered" evidence="2">
    <location>
        <begin position="188"/>
        <end position="212"/>
    </location>
</feature>
<dbReference type="Pfam" id="PF00035">
    <property type="entry name" value="dsrm"/>
    <property type="match status" value="1"/>
</dbReference>
<evidence type="ECO:0000256" key="2">
    <source>
        <dbReference type="SAM" id="MobiDB-lite"/>
    </source>
</evidence>